<feature type="non-terminal residue" evidence="2">
    <location>
        <position position="1"/>
    </location>
</feature>
<protein>
    <submittedName>
        <fullName evidence="2">Uncharacterized protein</fullName>
    </submittedName>
</protein>
<proteinExistence type="predicted"/>
<dbReference type="Proteomes" id="UP001206890">
    <property type="component" value="Unassembled WGS sequence"/>
</dbReference>
<dbReference type="AlphaFoldDB" id="A0AAW5QBN3"/>
<evidence type="ECO:0000313" key="3">
    <source>
        <dbReference type="Proteomes" id="UP001206890"/>
    </source>
</evidence>
<dbReference type="EMBL" id="JALXTC010000095">
    <property type="protein sequence ID" value="MCT2119005.1"/>
    <property type="molecule type" value="Genomic_DNA"/>
</dbReference>
<comment type="caution">
    <text evidence="2">The sequence shown here is derived from an EMBL/GenBank/DDBJ whole genome shotgun (WGS) entry which is preliminary data.</text>
</comment>
<name>A0AAW5QBN3_9ACTN</name>
<evidence type="ECO:0000313" key="2">
    <source>
        <dbReference type="EMBL" id="MCT2119005.1"/>
    </source>
</evidence>
<gene>
    <name evidence="2" type="ORF">M3D93_14820</name>
</gene>
<accession>A0AAW5QBN3</accession>
<evidence type="ECO:0000256" key="1">
    <source>
        <dbReference type="SAM" id="MobiDB-lite"/>
    </source>
</evidence>
<sequence length="66" mass="7134">GCAPDPSPPRSPTTPHPDAPPLPTGRPQGRLMSYFSHIGLSKSLNVRFVTRARQQGVVRVDEAETV</sequence>
<feature type="compositionally biased region" description="Pro residues" evidence="1">
    <location>
        <begin position="1"/>
        <end position="24"/>
    </location>
</feature>
<feature type="region of interest" description="Disordered" evidence="1">
    <location>
        <begin position="1"/>
        <end position="30"/>
    </location>
</feature>
<dbReference type="RefSeq" id="WP_259912601.1">
    <property type="nucleotide sequence ID" value="NZ_JALXTC010000095.1"/>
</dbReference>
<organism evidence="2 3">
    <name type="scientific">Dietzia cinnamea</name>
    <dbReference type="NCBI Taxonomy" id="321318"/>
    <lineage>
        <taxon>Bacteria</taxon>
        <taxon>Bacillati</taxon>
        <taxon>Actinomycetota</taxon>
        <taxon>Actinomycetes</taxon>
        <taxon>Mycobacteriales</taxon>
        <taxon>Dietziaceae</taxon>
        <taxon>Dietzia</taxon>
    </lineage>
</organism>
<reference evidence="2" key="1">
    <citation type="submission" date="2022-04" db="EMBL/GenBank/DDBJ databases">
        <title>Human microbiome associated bacterial genomes.</title>
        <authorList>
            <person name="Sandstrom S."/>
            <person name="Salamzade R."/>
            <person name="Kalan L.R."/>
        </authorList>
    </citation>
    <scope>NUCLEOTIDE SEQUENCE</scope>
    <source>
        <strain evidence="2">P3-SID1762</strain>
    </source>
</reference>